<feature type="region of interest" description="Disordered" evidence="3">
    <location>
        <begin position="157"/>
        <end position="188"/>
    </location>
</feature>
<accession>A0ABY4YB76</accession>
<dbReference type="InterPro" id="IPR014162">
    <property type="entry name" value="CpoB_C"/>
</dbReference>
<gene>
    <name evidence="5" type="primary">ybgF</name>
    <name evidence="1" type="synonym">cpoB</name>
    <name evidence="5" type="ORF">J2N86_06140</name>
</gene>
<dbReference type="HAMAP" id="MF_02066">
    <property type="entry name" value="CpoB"/>
    <property type="match status" value="1"/>
</dbReference>
<dbReference type="PROSITE" id="PS50005">
    <property type="entry name" value="TPR"/>
    <property type="match status" value="2"/>
</dbReference>
<comment type="function">
    <text evidence="1">Mediates coordination of peptidoglycan synthesis and outer membrane constriction during cell division.</text>
</comment>
<dbReference type="SMART" id="SM00028">
    <property type="entry name" value="TPR"/>
    <property type="match status" value="2"/>
</dbReference>
<keyword evidence="6" id="KW-1185">Reference proteome</keyword>
<dbReference type="Gene3D" id="1.20.5.110">
    <property type="match status" value="1"/>
</dbReference>
<dbReference type="RefSeq" id="WP_252581812.1">
    <property type="nucleotide sequence ID" value="NZ_CP071527.1"/>
</dbReference>
<feature type="region of interest" description="Disordered" evidence="3">
    <location>
        <begin position="50"/>
        <end position="93"/>
    </location>
</feature>
<reference evidence="5" key="1">
    <citation type="submission" date="2021-03" db="EMBL/GenBank/DDBJ databases">
        <title>Legionella lytica PCM 2298.</title>
        <authorList>
            <person name="Koper P."/>
        </authorList>
    </citation>
    <scope>NUCLEOTIDE SEQUENCE</scope>
    <source>
        <strain evidence="5">PCM 2298</strain>
    </source>
</reference>
<keyword evidence="1" id="KW-0175">Coiled coil</keyword>
<evidence type="ECO:0000256" key="2">
    <source>
        <dbReference type="PROSITE-ProRule" id="PRU00339"/>
    </source>
</evidence>
<dbReference type="InterPro" id="IPR019734">
    <property type="entry name" value="TPR_rpt"/>
</dbReference>
<keyword evidence="1" id="KW-0574">Periplasm</keyword>
<dbReference type="Proteomes" id="UP001057474">
    <property type="component" value="Chromosome"/>
</dbReference>
<feature type="repeat" description="TPR" evidence="2">
    <location>
        <begin position="232"/>
        <end position="265"/>
    </location>
</feature>
<dbReference type="InterPro" id="IPR034706">
    <property type="entry name" value="CpoB"/>
</dbReference>
<dbReference type="Gene3D" id="1.25.40.10">
    <property type="entry name" value="Tetratricopeptide repeat domain"/>
    <property type="match status" value="1"/>
</dbReference>
<dbReference type="EMBL" id="CP071527">
    <property type="protein sequence ID" value="USQ14876.1"/>
    <property type="molecule type" value="Genomic_DNA"/>
</dbReference>
<feature type="coiled-coil region" evidence="1">
    <location>
        <begin position="95"/>
        <end position="129"/>
    </location>
</feature>
<dbReference type="Pfam" id="PF13424">
    <property type="entry name" value="TPR_12"/>
    <property type="match status" value="1"/>
</dbReference>
<evidence type="ECO:0000313" key="6">
    <source>
        <dbReference type="Proteomes" id="UP001057474"/>
    </source>
</evidence>
<evidence type="ECO:0000256" key="1">
    <source>
        <dbReference type="HAMAP-Rule" id="MF_02066"/>
    </source>
</evidence>
<keyword evidence="1" id="KW-0732">Signal</keyword>
<keyword evidence="1" id="KW-0131">Cell cycle</keyword>
<proteinExistence type="inferred from homology"/>
<sequence length="315" mass="34535">MINCKRHIIAAGFSLILPLTCWSEAPVVDDSDNFAMMDGRQARDAAVADSRYYDDPPMEVAQNDYPSDTYQGDDGPALAKDDQMSGPSSSNVADSASLIEKIQTLQKEVQELRGQLEIQAHDLKLLQQQQVAFYKDLDSRLSGGAAVSAKATTDKPAMDLSVGSKEPAPTNHVAKTASTPEPVVTPVSRANPADEQISYLAAYELIKNKRYDDAIGSMSTFVQKYPRGGYTSNAQYWLGELYLVKKDYAKAIEHFDIVLKQFPTSSKSAASMLKVGYAYAEMGNKPEAQKYLQQVVRAYPNTPTAQLANSKLQTI</sequence>
<dbReference type="NCBIfam" id="TIGR02795">
    <property type="entry name" value="tol_pal_ybgF"/>
    <property type="match status" value="1"/>
</dbReference>
<comment type="similarity">
    <text evidence="1">Belongs to the CpoB family.</text>
</comment>
<organism evidence="5 6">
    <name type="scientific">Legionella lytica</name>
    <dbReference type="NCBI Taxonomy" id="96232"/>
    <lineage>
        <taxon>Bacteria</taxon>
        <taxon>Pseudomonadati</taxon>
        <taxon>Pseudomonadota</taxon>
        <taxon>Gammaproteobacteria</taxon>
        <taxon>Legionellales</taxon>
        <taxon>Legionellaceae</taxon>
        <taxon>Legionella</taxon>
    </lineage>
</organism>
<dbReference type="InterPro" id="IPR032519">
    <property type="entry name" value="YbgF_tri"/>
</dbReference>
<comment type="subcellular location">
    <subcellularLocation>
        <location evidence="1">Periplasm</location>
    </subcellularLocation>
</comment>
<name>A0ABY4YB76_9GAMM</name>
<dbReference type="Pfam" id="PF16331">
    <property type="entry name" value="TolA_bind_tri"/>
    <property type="match status" value="1"/>
</dbReference>
<feature type="repeat" description="TPR" evidence="2">
    <location>
        <begin position="269"/>
        <end position="302"/>
    </location>
</feature>
<keyword evidence="1" id="KW-0132">Cell division</keyword>
<protein>
    <recommendedName>
        <fullName evidence="1">Cell division coordinator CpoB</fullName>
    </recommendedName>
</protein>
<evidence type="ECO:0000259" key="4">
    <source>
        <dbReference type="Pfam" id="PF16331"/>
    </source>
</evidence>
<keyword evidence="2" id="KW-0802">TPR repeat</keyword>
<evidence type="ECO:0000256" key="3">
    <source>
        <dbReference type="SAM" id="MobiDB-lite"/>
    </source>
</evidence>
<dbReference type="InterPro" id="IPR011990">
    <property type="entry name" value="TPR-like_helical_dom_sf"/>
</dbReference>
<evidence type="ECO:0000313" key="5">
    <source>
        <dbReference type="EMBL" id="USQ14876.1"/>
    </source>
</evidence>
<dbReference type="SUPFAM" id="SSF48452">
    <property type="entry name" value="TPR-like"/>
    <property type="match status" value="1"/>
</dbReference>
<feature type="domain" description="YbgF trimerisation" evidence="4">
    <location>
        <begin position="97"/>
        <end position="149"/>
    </location>
</feature>